<dbReference type="Pfam" id="PF17132">
    <property type="entry name" value="Glyco_hydro_106"/>
    <property type="match status" value="1"/>
</dbReference>
<sequence>MSILAITGGTTVALPATATPDGDPPSTAAFASLNPVTPLTTSSFADPADTEKPWVRWNFKPADAATTDASLIADLEDMAAHNIGGVEIGQGGVPTKAQLTLIYNKAEELGITVSLKVASALPGGAAFANTNDLARRTLNFSRFDPVAAGGSIDADLPGTATGTVVAVVAYRCNVAGCPNLNSGQSLQVSLVRDSAIDLTSTLTGTNTSGYNGGSTSGHLNWTAPASPAGASWLVTVYRAVPFGTTPETLSTQGTKLVTDAYDAYFAGGLGDLVKANGGDFFVDSHASDPWGAPEELWSTNMRTEFQTRAGYDIVPVLAALTDTTMQTNLTTTYTFSDGSSPRIRSDFNKIRSDLFTQNRIVPFQNWAHTYNMKLRLQQEDGPATSIGDELQTSAVLDRSEYESLTGSDQTDLYRPMASANHMTGNTWYSTECCAVLSQSWAETTEDMIVRMNHEFSAGVTRFVYHTRPSTATSTSSWPGPSFNGGDGKVSFSNAYNSQNPYYTDAAAVNDHFARTTTVLTQGTAKMDLAVYMRNYSSPAAFQTTDPSNKHWQDTSLQRAGWTWDYTDEALMDLPNATVTNGRLAANGPAYQAIIFDQFLLPTTNSARSTLSVKAAQKMLSYAQAGLPVIFVGNPTNTGSFPASTDADLTAVLTQLRANPNFYHVPSEAAVPGKLANLGLKPAAENTTPSSIMSVRRRDVSTGTNYYWLYNQGLDAYVGNNSVYGQNPSNLYEDPEVCHTTGSILNPCMATGRDVDTTVTLEGAGVPIKLDTWSGEITPIADYTRNGDRVAVPVELARDDTTVIALTTNPAHFGVSAPAAHVTSTNARGVTTAGGKVFIKAGADGTYTTAVDGGPNKLVTTEVTNVPAAINLTNSAWSLDVEDWQPQAAYGTTGPAGSETKKPVVSVTLDGLKPWGEVPAIADASGVGTYKTTVTLPANWNVATHGASLDLGQVTDSFRLAVNGTNVPANQVSGLFDISPYLHAGDNTLAVRVATTLNNRLYSLDGAVRNRGLLQENGLVGPVVVSPYRLVQVDLPPVVTNPPTGTPAPLVALTASKAPTLKGIAKVGRKLTVRNGTWAPSTPVRTYTYKWLRNGKVIRSAHGMRYKLRKVDAGKRIRAVVTASSPGYASGTARTASKKVRK</sequence>
<name>A0ABS9H8J9_9ACTN</name>
<organism evidence="1 2">
    <name type="scientific">Nocardioides potassii</name>
    <dbReference type="NCBI Taxonomy" id="2911371"/>
    <lineage>
        <taxon>Bacteria</taxon>
        <taxon>Bacillati</taxon>
        <taxon>Actinomycetota</taxon>
        <taxon>Actinomycetes</taxon>
        <taxon>Propionibacteriales</taxon>
        <taxon>Nocardioidaceae</taxon>
        <taxon>Nocardioides</taxon>
    </lineage>
</organism>
<dbReference type="InterPro" id="IPR053161">
    <property type="entry name" value="Ulvan_degrading_GH"/>
</dbReference>
<dbReference type="PANTHER" id="PTHR36848">
    <property type="entry name" value="DNA-BINDING PROTEIN (PUTATIVE SECRETED PROTEIN)-RELATED"/>
    <property type="match status" value="1"/>
</dbReference>
<protein>
    <submittedName>
        <fullName evidence="1">Uncharacterized protein</fullName>
    </submittedName>
</protein>
<reference evidence="1 2" key="1">
    <citation type="submission" date="2022-01" db="EMBL/GenBank/DDBJ databases">
        <title>Nocardioides sp. nov., an actinomycete isolated from mining soil.</title>
        <authorList>
            <person name="Liu L."/>
        </authorList>
    </citation>
    <scope>NUCLEOTIDE SEQUENCE [LARGE SCALE GENOMIC DNA]</scope>
    <source>
        <strain evidence="1 2">KLBMP 9356</strain>
    </source>
</reference>
<evidence type="ECO:0000313" key="1">
    <source>
        <dbReference type="EMBL" id="MCF6376343.1"/>
    </source>
</evidence>
<dbReference type="InterPro" id="IPR008979">
    <property type="entry name" value="Galactose-bd-like_sf"/>
</dbReference>
<dbReference type="EMBL" id="JAKJHZ010000003">
    <property type="protein sequence ID" value="MCF6376343.1"/>
    <property type="molecule type" value="Genomic_DNA"/>
</dbReference>
<evidence type="ECO:0000313" key="2">
    <source>
        <dbReference type="Proteomes" id="UP001201161"/>
    </source>
</evidence>
<dbReference type="SUPFAM" id="SSF49785">
    <property type="entry name" value="Galactose-binding domain-like"/>
    <property type="match status" value="1"/>
</dbReference>
<gene>
    <name evidence="1" type="ORF">L2K70_01855</name>
</gene>
<comment type="caution">
    <text evidence="1">The sequence shown here is derived from an EMBL/GenBank/DDBJ whole genome shotgun (WGS) entry which is preliminary data.</text>
</comment>
<dbReference type="Gene3D" id="2.60.120.260">
    <property type="entry name" value="Galactose-binding domain-like"/>
    <property type="match status" value="1"/>
</dbReference>
<dbReference type="Proteomes" id="UP001201161">
    <property type="component" value="Unassembled WGS sequence"/>
</dbReference>
<dbReference type="Gene3D" id="2.60.40.2700">
    <property type="match status" value="1"/>
</dbReference>
<dbReference type="RefSeq" id="WP_236398173.1">
    <property type="nucleotide sequence ID" value="NZ_JAKJHZ010000003.1"/>
</dbReference>
<keyword evidence="2" id="KW-1185">Reference proteome</keyword>
<dbReference type="PANTHER" id="PTHR36848:SF2">
    <property type="entry name" value="SECRETED PROTEIN"/>
    <property type="match status" value="1"/>
</dbReference>
<accession>A0ABS9H8J9</accession>
<proteinExistence type="predicted"/>